<dbReference type="Proteomes" id="UP000537989">
    <property type="component" value="Unassembled WGS sequence"/>
</dbReference>
<dbReference type="EMBL" id="JAAMOD010000249">
    <property type="protein sequence ID" value="KAF5233761.1"/>
    <property type="molecule type" value="Genomic_DNA"/>
</dbReference>
<proteinExistence type="predicted"/>
<feature type="domain" description="Ras-GEF" evidence="4">
    <location>
        <begin position="1603"/>
        <end position="1847"/>
    </location>
</feature>
<feature type="compositionally biased region" description="Pro residues" evidence="3">
    <location>
        <begin position="1510"/>
        <end position="1523"/>
    </location>
</feature>
<dbReference type="GO" id="GO:0005085">
    <property type="term" value="F:guanyl-nucleotide exchange factor activity"/>
    <property type="evidence" value="ECO:0007669"/>
    <property type="project" value="UniProtKB-KW"/>
</dbReference>
<dbReference type="PANTHER" id="PTHR23113">
    <property type="entry name" value="GUANINE NUCLEOTIDE EXCHANGE FACTOR"/>
    <property type="match status" value="1"/>
</dbReference>
<feature type="compositionally biased region" description="Acidic residues" evidence="3">
    <location>
        <begin position="1464"/>
        <end position="1477"/>
    </location>
</feature>
<dbReference type="InterPro" id="IPR000651">
    <property type="entry name" value="Ras-like_Gua-exchang_fac_N"/>
</dbReference>
<keyword evidence="7" id="KW-1185">Reference proteome</keyword>
<evidence type="ECO:0000256" key="1">
    <source>
        <dbReference type="ARBA" id="ARBA00022658"/>
    </source>
</evidence>
<dbReference type="GO" id="GO:0007265">
    <property type="term" value="P:Ras protein signal transduction"/>
    <property type="evidence" value="ECO:0007669"/>
    <property type="project" value="TreeGrafter"/>
</dbReference>
<feature type="compositionally biased region" description="Polar residues" evidence="3">
    <location>
        <begin position="97"/>
        <end position="112"/>
    </location>
</feature>
<feature type="domain" description="N-terminal Ras-GEF" evidence="5">
    <location>
        <begin position="445"/>
        <end position="572"/>
    </location>
</feature>
<feature type="region of interest" description="Disordered" evidence="3">
    <location>
        <begin position="1503"/>
        <end position="1524"/>
    </location>
</feature>
<dbReference type="SMART" id="SM00229">
    <property type="entry name" value="RasGEFN"/>
    <property type="match status" value="1"/>
</dbReference>
<feature type="region of interest" description="Disordered" evidence="3">
    <location>
        <begin position="1012"/>
        <end position="1034"/>
    </location>
</feature>
<feature type="region of interest" description="Disordered" evidence="3">
    <location>
        <begin position="39"/>
        <end position="159"/>
    </location>
</feature>
<dbReference type="PANTHER" id="PTHR23113:SF363">
    <property type="entry name" value="PROTEIN SON OF SEVENLESS"/>
    <property type="match status" value="1"/>
</dbReference>
<dbReference type="Gene3D" id="1.10.840.10">
    <property type="entry name" value="Ras guanine-nucleotide exchange factors catalytic domain"/>
    <property type="match status" value="1"/>
</dbReference>
<feature type="compositionally biased region" description="Polar residues" evidence="3">
    <location>
        <begin position="849"/>
        <end position="888"/>
    </location>
</feature>
<feature type="region of interest" description="Disordered" evidence="3">
    <location>
        <begin position="849"/>
        <end position="895"/>
    </location>
</feature>
<dbReference type="Gene3D" id="1.20.870.10">
    <property type="entry name" value="Son of sevenless (SoS) protein Chain: S domain 1"/>
    <property type="match status" value="1"/>
</dbReference>
<feature type="region of interest" description="Disordered" evidence="3">
    <location>
        <begin position="1413"/>
        <end position="1433"/>
    </location>
</feature>
<feature type="region of interest" description="Disordered" evidence="3">
    <location>
        <begin position="1073"/>
        <end position="1108"/>
    </location>
</feature>
<dbReference type="InterPro" id="IPR001895">
    <property type="entry name" value="RASGEF_cat_dom"/>
</dbReference>
<feature type="compositionally biased region" description="Basic residues" evidence="3">
    <location>
        <begin position="1097"/>
        <end position="1108"/>
    </location>
</feature>
<reference evidence="6 7" key="1">
    <citation type="submission" date="2020-02" db="EMBL/GenBank/DDBJ databases">
        <title>Identification and distribution of gene clusters putatively required for synthesis of sphingolipid metabolism inhibitors in phylogenetically diverse species of the filamentous fungus Fusarium.</title>
        <authorList>
            <person name="Kim H.-S."/>
            <person name="Busman M."/>
            <person name="Brown D.W."/>
            <person name="Divon H."/>
            <person name="Uhlig S."/>
            <person name="Proctor R.H."/>
        </authorList>
    </citation>
    <scope>NUCLEOTIDE SEQUENCE [LARGE SCALE GENOMIC DNA]</scope>
    <source>
        <strain evidence="6 7">NRRL 2903</strain>
    </source>
</reference>
<name>A0AAN5Z5G4_FUSAU</name>
<keyword evidence="1 2" id="KW-0344">Guanine-nucleotide releasing factor</keyword>
<evidence type="ECO:0000259" key="4">
    <source>
        <dbReference type="PROSITE" id="PS50009"/>
    </source>
</evidence>
<dbReference type="GO" id="GO:0005886">
    <property type="term" value="C:plasma membrane"/>
    <property type="evidence" value="ECO:0007669"/>
    <property type="project" value="TreeGrafter"/>
</dbReference>
<dbReference type="SMART" id="SM00147">
    <property type="entry name" value="RasGEF"/>
    <property type="match status" value="1"/>
</dbReference>
<organism evidence="6 7">
    <name type="scientific">Fusarium austroamericanum</name>
    <dbReference type="NCBI Taxonomy" id="282268"/>
    <lineage>
        <taxon>Eukaryota</taxon>
        <taxon>Fungi</taxon>
        <taxon>Dikarya</taxon>
        <taxon>Ascomycota</taxon>
        <taxon>Pezizomycotina</taxon>
        <taxon>Sordariomycetes</taxon>
        <taxon>Hypocreomycetidae</taxon>
        <taxon>Hypocreales</taxon>
        <taxon>Nectriaceae</taxon>
        <taxon>Fusarium</taxon>
    </lineage>
</organism>
<dbReference type="SUPFAM" id="SSF48366">
    <property type="entry name" value="Ras GEF"/>
    <property type="match status" value="1"/>
</dbReference>
<feature type="compositionally biased region" description="Low complexity" evidence="3">
    <location>
        <begin position="58"/>
        <end position="69"/>
    </location>
</feature>
<dbReference type="CDD" id="cd06224">
    <property type="entry name" value="REM"/>
    <property type="match status" value="1"/>
</dbReference>
<dbReference type="InterPro" id="IPR023578">
    <property type="entry name" value="Ras_GEF_dom_sf"/>
</dbReference>
<gene>
    <name evidence="6" type="ORF">FAUST_8012</name>
</gene>
<feature type="region of interest" description="Disordered" evidence="3">
    <location>
        <begin position="1135"/>
        <end position="1156"/>
    </location>
</feature>
<accession>A0AAN5Z5G4</accession>
<feature type="region of interest" description="Disordered" evidence="3">
    <location>
        <begin position="1301"/>
        <end position="1323"/>
    </location>
</feature>
<evidence type="ECO:0000313" key="6">
    <source>
        <dbReference type="EMBL" id="KAF5233761.1"/>
    </source>
</evidence>
<dbReference type="InterPro" id="IPR036964">
    <property type="entry name" value="RASGEF_cat_dom_sf"/>
</dbReference>
<feature type="region of interest" description="Disordered" evidence="3">
    <location>
        <begin position="918"/>
        <end position="937"/>
    </location>
</feature>
<sequence length="1850" mass="204143">MLVVSPGLSITRQSNVANGNAPARGRAMEMEVMEALEASTADPLPPASDLSTAPPAATTVKDPTSTKTTHQPRSRSGSGLVAAPTAIVTALRKRENTSPSFSTPTKWPSVRSTTTAARMPTSTTTAAKPLVPLSERRIHQTKHTPRSLKDSDSSADNQGSLARWEIAPDGGSAGREGRQFTVANVGNNGRIYLRPTVRPAYQRCPQPQFVFPITPPSTAGLDAIYQNKQVQDETSELHVSQWTPTEPSPYDTNNRTYFEHDSYPLRPVRHRRALSDSTVHEATVAKDSEPGAFKIVISKPLEEYRPRTMEDLDSNDPLLDISIPSWRIGVPRFTGRGTPMIRGSSYAPTEEFRSSSASLLSRPQGVLNSSHPDIASPRRPNSMVVPMLRLSRTMSALTQTPSSAQFSKPVRPSWRSNSKVEPAMFDELTFKPACDDRTLVKYSAATGAVVAATPPRLVAEITSPSFLDYELISDFFLTFRAFLEPVDLCRMLIARLRWALARDDETGMVVRVRTFVALRHWILNYFMDDFVVDYNLRLVFCELLNDFVDELSQCNRGRKVQLKILGELKKCWRRVCALYWDSPDFDDTLDSSVPVTPGGIAGHRDASLDPSFWEQDGAETPRIESLLPVRKSLAERTSFIADISRAGRVRDSVVVEPRPSTPDGQLTRDPMEGQQASPVSMISMASMDIVSCSFPTKIKPTAQPAAQNHQTNPLAAHPVTATSNPHSGPVATTPRALVGKRVRPQGAHKRNNSLTDSLREHSTDKLSFKDQEFMMTAPYAGSLVRGNLLPPGQAYVDIDMQEFSNGLLPMTSISQESQSLIKQRTPGSAMSGHGMKKLLGSVRRALSTRGQGTSSTQGSFVSINNIGPRGATTNRIPGTAVVPQNRQRPSCPRPPVRIDLLGAEVVEDFKKAVRDEAAAEANRRGLPPPMSPSTSLTPARNIQCSAAVYMDPNDFEQLPHDYRHRPTSDMAITTGSKSIVIVDDTTPFDPSLLHRIPTSNASVEAFADAFKLTGADPTPPSTPPAGHSTGTPRRSSYLLNQHLVRPSLDEDPLPPFVPDFATLAPVTSAPISEDGNRVSYSHTARSSRNHPPVSLQNHRRLKSGKTHRSLNSLLRRRSSATNTLVRRSAVQSFDATTVSAPSVADPEPEEPMPKPLRILRRRPGGDLRAATNVGELDPVNTLRRSHSVGSLTTYSESIRSSFIQSPRMNSFGHGSFGRGSYTRGSYGTGEVVSIDYTQHKSEAFSVGQLADKPRRDLSLFSTHSSKPAMRPSFEKEAQKLAQIPDDDDDGGIESALAKLEGKFPERRAHKSAVGPPPPLSRAVSDSVATHLLDVEHRKEHHEQQIVVRETFMFDAEDSEPEPMIESQDQHLTPQRPVTEAMSFLTGSSHNSYSSVPILERDSVKGRPWTNISVLEGPDEETTPRAHKTLPYVGGEGDPQFASYDFVEKTKSIEGIKPGDTSPSVEEDQSFLEDDSDLSSEMSADALEYEESDFGESVVPRVKLPAHPLGSPTPPPNRKPPSPPMTLVQALEMSPTSCVHVPSLHEEQVWGQKPLPPTPETTPTAPYVVVAERATIDGYRQAAKPESIESNKYSAHLPFILAFDSEILAQQFTLIEKDALNEIDWKELIDMNWKDAAHSDSRSWVDFLRNSDAHGVEVVIARFNIMVKWAISEIVLTQGLEERVRCLTKFIHIATHCRRYRNFATLGQLTIALSSNEVARLTETWRHVPPQDLKTLQDLEQLVTPMRNFYNLRAEMETGSDQGCIPFVGIYTHDLLYNAQRPSEMAGSPTTPPLINFERCRIAASVVKTLLRLLEASTRYKFHPIEGITERCLWMSALSDEEIRRHSEMLE</sequence>
<dbReference type="PROSITE" id="PS50212">
    <property type="entry name" value="RASGEF_NTER"/>
    <property type="match status" value="1"/>
</dbReference>
<evidence type="ECO:0000259" key="5">
    <source>
        <dbReference type="PROSITE" id="PS50212"/>
    </source>
</evidence>
<evidence type="ECO:0008006" key="8">
    <source>
        <dbReference type="Google" id="ProtNLM"/>
    </source>
</evidence>
<protein>
    <recommendedName>
        <fullName evidence="8">Guanine nucleotide exchange factor LTE1</fullName>
    </recommendedName>
</protein>
<dbReference type="Pfam" id="PF00617">
    <property type="entry name" value="RasGEF"/>
    <property type="match status" value="1"/>
</dbReference>
<dbReference type="InterPro" id="IPR008937">
    <property type="entry name" value="Ras-like_GEF"/>
</dbReference>
<feature type="region of interest" description="Disordered" evidence="3">
    <location>
        <begin position="1453"/>
        <end position="1477"/>
    </location>
</feature>
<evidence type="ECO:0000256" key="2">
    <source>
        <dbReference type="PROSITE-ProRule" id="PRU00168"/>
    </source>
</evidence>
<feature type="compositionally biased region" description="Polar residues" evidence="3">
    <location>
        <begin position="361"/>
        <end position="371"/>
    </location>
</feature>
<feature type="region of interest" description="Disordered" evidence="3">
    <location>
        <begin position="361"/>
        <end position="380"/>
    </location>
</feature>
<evidence type="ECO:0000256" key="3">
    <source>
        <dbReference type="SAM" id="MobiDB-lite"/>
    </source>
</evidence>
<comment type="caution">
    <text evidence="6">The sequence shown here is derived from an EMBL/GenBank/DDBJ whole genome shotgun (WGS) entry which is preliminary data.</text>
</comment>
<dbReference type="PROSITE" id="PS50009">
    <property type="entry name" value="RASGEF_CAT"/>
    <property type="match status" value="1"/>
</dbReference>
<evidence type="ECO:0000313" key="7">
    <source>
        <dbReference type="Proteomes" id="UP000537989"/>
    </source>
</evidence>
<feature type="compositionally biased region" description="Low complexity" evidence="3">
    <location>
        <begin position="113"/>
        <end position="127"/>
    </location>
</feature>
<feature type="region of interest" description="Disordered" evidence="3">
    <location>
        <begin position="653"/>
        <end position="673"/>
    </location>
</feature>
<dbReference type="Pfam" id="PF00618">
    <property type="entry name" value="RasGEF_N"/>
    <property type="match status" value="1"/>
</dbReference>